<evidence type="ECO:0000313" key="2">
    <source>
        <dbReference type="EMBL" id="CAB4011519.1"/>
    </source>
</evidence>
<comment type="caution">
    <text evidence="2">The sequence shown here is derived from an EMBL/GenBank/DDBJ whole genome shotgun (WGS) entry which is preliminary data.</text>
</comment>
<gene>
    <name evidence="2" type="ORF">PACLA_8A062269</name>
</gene>
<evidence type="ECO:0000256" key="1">
    <source>
        <dbReference type="SAM" id="MobiDB-lite"/>
    </source>
</evidence>
<feature type="compositionally biased region" description="Low complexity" evidence="1">
    <location>
        <begin position="72"/>
        <end position="95"/>
    </location>
</feature>
<dbReference type="OrthoDB" id="10553047at2759"/>
<keyword evidence="3" id="KW-1185">Reference proteome</keyword>
<feature type="compositionally biased region" description="Basic and acidic residues" evidence="1">
    <location>
        <begin position="112"/>
        <end position="122"/>
    </location>
</feature>
<proteinExistence type="predicted"/>
<accession>A0A7D9EIY4</accession>
<reference evidence="2" key="1">
    <citation type="submission" date="2020-04" db="EMBL/GenBank/DDBJ databases">
        <authorList>
            <person name="Alioto T."/>
            <person name="Alioto T."/>
            <person name="Gomez Garrido J."/>
        </authorList>
    </citation>
    <scope>NUCLEOTIDE SEQUENCE</scope>
    <source>
        <strain evidence="2">A484AB</strain>
    </source>
</reference>
<dbReference type="AlphaFoldDB" id="A0A7D9EIY4"/>
<protein>
    <submittedName>
        <fullName evidence="2">Uncharacterized protein</fullName>
    </submittedName>
</protein>
<dbReference type="Proteomes" id="UP001152795">
    <property type="component" value="Unassembled WGS sequence"/>
</dbReference>
<evidence type="ECO:0000313" key="3">
    <source>
        <dbReference type="Proteomes" id="UP001152795"/>
    </source>
</evidence>
<sequence length="390" mass="44995">MDEKRSICRCSDTPEAAEFSSINQTHIHCPCPKCENRAVFPMVAWRHLRKRRLGSDDGEGTSHDDQEPGELSTNSMNSQFASSSFSYSHSENRSSGLLMADGDELDSNSNIEHGDTCMHEHDECESESESEPRNDSSHDGDSSEDHMNRPDDIRDRPNDVMDFVRDAVLRLLEIKGESGFSIAKLEDLLRWGRDLYCVNNEESGCHWPSSWADVQALLGDIGFKTPKLYYICLDSSHPCLYGLMESKEALCPHCEKQGTIPFYYLSVIDKVNRWFLSEDMCRKMTAHWQKRDHWLPPERQENWGWYLKKQFWDGKQFAKLSYFWDPDKEWTLPVKCPMQGCKNVISAEQILQSPHTVINFGNCETRDVECQECFCTCTTENNRQPKEPCI</sequence>
<name>A0A7D9EIY4_PARCT</name>
<feature type="region of interest" description="Disordered" evidence="1">
    <location>
        <begin position="53"/>
        <end position="157"/>
    </location>
</feature>
<dbReference type="EMBL" id="CACRXK020007177">
    <property type="protein sequence ID" value="CAB4011519.1"/>
    <property type="molecule type" value="Genomic_DNA"/>
</dbReference>
<feature type="compositionally biased region" description="Basic and acidic residues" evidence="1">
    <location>
        <begin position="130"/>
        <end position="157"/>
    </location>
</feature>
<organism evidence="2 3">
    <name type="scientific">Paramuricea clavata</name>
    <name type="common">Red gorgonian</name>
    <name type="synonym">Violescent sea-whip</name>
    <dbReference type="NCBI Taxonomy" id="317549"/>
    <lineage>
        <taxon>Eukaryota</taxon>
        <taxon>Metazoa</taxon>
        <taxon>Cnidaria</taxon>
        <taxon>Anthozoa</taxon>
        <taxon>Octocorallia</taxon>
        <taxon>Malacalcyonacea</taxon>
        <taxon>Plexauridae</taxon>
        <taxon>Paramuricea</taxon>
    </lineage>
</organism>